<gene>
    <name evidence="1" type="ORF">EVAR_10715_1</name>
</gene>
<dbReference type="EMBL" id="BGZK01000137">
    <property type="protein sequence ID" value="GBP22205.1"/>
    <property type="molecule type" value="Genomic_DNA"/>
</dbReference>
<organism evidence="1 2">
    <name type="scientific">Eumeta variegata</name>
    <name type="common">Bagworm moth</name>
    <name type="synonym">Eumeta japonica</name>
    <dbReference type="NCBI Taxonomy" id="151549"/>
    <lineage>
        <taxon>Eukaryota</taxon>
        <taxon>Metazoa</taxon>
        <taxon>Ecdysozoa</taxon>
        <taxon>Arthropoda</taxon>
        <taxon>Hexapoda</taxon>
        <taxon>Insecta</taxon>
        <taxon>Pterygota</taxon>
        <taxon>Neoptera</taxon>
        <taxon>Endopterygota</taxon>
        <taxon>Lepidoptera</taxon>
        <taxon>Glossata</taxon>
        <taxon>Ditrysia</taxon>
        <taxon>Tineoidea</taxon>
        <taxon>Psychidae</taxon>
        <taxon>Oiketicinae</taxon>
        <taxon>Eumeta</taxon>
    </lineage>
</organism>
<name>A0A4C1U757_EUMVA</name>
<evidence type="ECO:0000313" key="2">
    <source>
        <dbReference type="Proteomes" id="UP000299102"/>
    </source>
</evidence>
<dbReference type="AlphaFoldDB" id="A0A4C1U757"/>
<protein>
    <submittedName>
        <fullName evidence="1">Uncharacterized protein</fullName>
    </submittedName>
</protein>
<dbReference type="Proteomes" id="UP000299102">
    <property type="component" value="Unassembled WGS sequence"/>
</dbReference>
<accession>A0A4C1U757</accession>
<comment type="caution">
    <text evidence="1">The sequence shown here is derived from an EMBL/GenBank/DDBJ whole genome shotgun (WGS) entry which is preliminary data.</text>
</comment>
<keyword evidence="2" id="KW-1185">Reference proteome</keyword>
<evidence type="ECO:0000313" key="1">
    <source>
        <dbReference type="EMBL" id="GBP22205.1"/>
    </source>
</evidence>
<reference evidence="1 2" key="1">
    <citation type="journal article" date="2019" name="Commun. Biol.">
        <title>The bagworm genome reveals a unique fibroin gene that provides high tensile strength.</title>
        <authorList>
            <person name="Kono N."/>
            <person name="Nakamura H."/>
            <person name="Ohtoshi R."/>
            <person name="Tomita M."/>
            <person name="Numata K."/>
            <person name="Arakawa K."/>
        </authorList>
    </citation>
    <scope>NUCLEOTIDE SEQUENCE [LARGE SCALE GENOMIC DNA]</scope>
</reference>
<proteinExistence type="predicted"/>
<sequence>MINLFQLSTSRFLSQHEPLSVSPINAVNSIREGGHENFQSHLKVPNTFRACGSSIFSEIVLSGRASRPPGAPAALETVFGCMIIANAANENDLDVASTFRAITEPYVNTLLQRFWLMEEMYATPPLSSEDRECEIILIYRFWRQIGPL</sequence>